<dbReference type="Pfam" id="PF09190">
    <property type="entry name" value="DALR_2"/>
    <property type="match status" value="1"/>
</dbReference>
<dbReference type="RefSeq" id="WP_063208485.1">
    <property type="nucleotide sequence ID" value="NZ_LUKD01000007.1"/>
</dbReference>
<gene>
    <name evidence="12" type="primary">cysS</name>
    <name evidence="14" type="ORF">AZI87_14145</name>
</gene>
<dbReference type="InterPro" id="IPR009080">
    <property type="entry name" value="tRNAsynth_Ia_anticodon-bd"/>
</dbReference>
<keyword evidence="4 12" id="KW-0963">Cytoplasm</keyword>
<proteinExistence type="inferred from homology"/>
<dbReference type="SMART" id="SM00840">
    <property type="entry name" value="DALR_2"/>
    <property type="match status" value="1"/>
</dbReference>
<evidence type="ECO:0000256" key="1">
    <source>
        <dbReference type="ARBA" id="ARBA00004496"/>
    </source>
</evidence>
<dbReference type="Pfam" id="PF23493">
    <property type="entry name" value="CysS_C"/>
    <property type="match status" value="1"/>
</dbReference>
<dbReference type="GO" id="GO:0005524">
    <property type="term" value="F:ATP binding"/>
    <property type="evidence" value="ECO:0007669"/>
    <property type="project" value="UniProtKB-UniRule"/>
</dbReference>
<comment type="similarity">
    <text evidence="2 12">Belongs to the class-I aminoacyl-tRNA synthetase family.</text>
</comment>
<comment type="catalytic activity">
    <reaction evidence="12">
        <text>tRNA(Cys) + L-cysteine + ATP = L-cysteinyl-tRNA(Cys) + AMP + diphosphate</text>
        <dbReference type="Rhea" id="RHEA:17773"/>
        <dbReference type="Rhea" id="RHEA-COMP:9661"/>
        <dbReference type="Rhea" id="RHEA-COMP:9679"/>
        <dbReference type="ChEBI" id="CHEBI:30616"/>
        <dbReference type="ChEBI" id="CHEBI:33019"/>
        <dbReference type="ChEBI" id="CHEBI:35235"/>
        <dbReference type="ChEBI" id="CHEBI:78442"/>
        <dbReference type="ChEBI" id="CHEBI:78517"/>
        <dbReference type="ChEBI" id="CHEBI:456215"/>
        <dbReference type="EC" id="6.1.1.16"/>
    </reaction>
</comment>
<dbReference type="AlphaFoldDB" id="A0A161PQW8"/>
<protein>
    <recommendedName>
        <fullName evidence="12">Cysteine--tRNA ligase</fullName>
        <ecNumber evidence="12">6.1.1.16</ecNumber>
    </recommendedName>
    <alternativeName>
        <fullName evidence="12">Cysteinyl-tRNA synthetase</fullName>
        <shortName evidence="12">CysRS</shortName>
    </alternativeName>
</protein>
<evidence type="ECO:0000256" key="5">
    <source>
        <dbReference type="ARBA" id="ARBA00022598"/>
    </source>
</evidence>
<keyword evidence="7 12" id="KW-0547">Nucleotide-binding</keyword>
<evidence type="ECO:0000256" key="8">
    <source>
        <dbReference type="ARBA" id="ARBA00022833"/>
    </source>
</evidence>
<evidence type="ECO:0000313" key="15">
    <source>
        <dbReference type="Proteomes" id="UP000075799"/>
    </source>
</evidence>
<feature type="short sequence motif" description="'KMSKS' region" evidence="12">
    <location>
        <begin position="266"/>
        <end position="270"/>
    </location>
</feature>
<dbReference type="SUPFAM" id="SSF52374">
    <property type="entry name" value="Nucleotidylyl transferase"/>
    <property type="match status" value="1"/>
</dbReference>
<dbReference type="InterPro" id="IPR014729">
    <property type="entry name" value="Rossmann-like_a/b/a_fold"/>
</dbReference>
<keyword evidence="6 12" id="KW-0479">Metal-binding</keyword>
<evidence type="ECO:0000313" key="14">
    <source>
        <dbReference type="EMBL" id="KYG63546.1"/>
    </source>
</evidence>
<evidence type="ECO:0000256" key="10">
    <source>
        <dbReference type="ARBA" id="ARBA00022917"/>
    </source>
</evidence>
<evidence type="ECO:0000256" key="9">
    <source>
        <dbReference type="ARBA" id="ARBA00022840"/>
    </source>
</evidence>
<keyword evidence="8 12" id="KW-0862">Zinc</keyword>
<dbReference type="InterPro" id="IPR015273">
    <property type="entry name" value="Cys-tRNA-synt_Ia_DALR"/>
</dbReference>
<accession>A0A161PQW8</accession>
<feature type="domain" description="Cysteinyl-tRNA synthetase class Ia DALR" evidence="13">
    <location>
        <begin position="350"/>
        <end position="418"/>
    </location>
</feature>
<evidence type="ECO:0000256" key="3">
    <source>
        <dbReference type="ARBA" id="ARBA00011245"/>
    </source>
</evidence>
<comment type="cofactor">
    <cofactor evidence="12">
        <name>Zn(2+)</name>
        <dbReference type="ChEBI" id="CHEBI:29105"/>
    </cofactor>
    <text evidence="12">Binds 1 zinc ion per subunit.</text>
</comment>
<evidence type="ECO:0000256" key="11">
    <source>
        <dbReference type="ARBA" id="ARBA00023146"/>
    </source>
</evidence>
<evidence type="ECO:0000256" key="7">
    <source>
        <dbReference type="ARBA" id="ARBA00022741"/>
    </source>
</evidence>
<dbReference type="Proteomes" id="UP000075799">
    <property type="component" value="Unassembled WGS sequence"/>
</dbReference>
<dbReference type="GO" id="GO:0008270">
    <property type="term" value="F:zinc ion binding"/>
    <property type="evidence" value="ECO:0007669"/>
    <property type="project" value="UniProtKB-UniRule"/>
</dbReference>
<dbReference type="GO" id="GO:0004817">
    <property type="term" value="F:cysteine-tRNA ligase activity"/>
    <property type="evidence" value="ECO:0007669"/>
    <property type="project" value="UniProtKB-UniRule"/>
</dbReference>
<feature type="binding site" evidence="12">
    <location>
        <position position="29"/>
    </location>
    <ligand>
        <name>Zn(2+)</name>
        <dbReference type="ChEBI" id="CHEBI:29105"/>
    </ligand>
</feature>
<comment type="subunit">
    <text evidence="3 12">Monomer.</text>
</comment>
<keyword evidence="5 12" id="KW-0436">Ligase</keyword>
<dbReference type="Pfam" id="PF01406">
    <property type="entry name" value="tRNA-synt_1e"/>
    <property type="match status" value="1"/>
</dbReference>
<dbReference type="PANTHER" id="PTHR10890">
    <property type="entry name" value="CYSTEINYL-TRNA SYNTHETASE"/>
    <property type="match status" value="1"/>
</dbReference>
<keyword evidence="11 12" id="KW-0030">Aminoacyl-tRNA synthetase</keyword>
<name>A0A161PQW8_BDEBC</name>
<dbReference type="InterPro" id="IPR056411">
    <property type="entry name" value="CysS_C"/>
</dbReference>
<dbReference type="CDD" id="cd00672">
    <property type="entry name" value="CysRS_core"/>
    <property type="match status" value="1"/>
</dbReference>
<dbReference type="GO" id="GO:0005829">
    <property type="term" value="C:cytosol"/>
    <property type="evidence" value="ECO:0007669"/>
    <property type="project" value="TreeGrafter"/>
</dbReference>
<dbReference type="InterPro" id="IPR024909">
    <property type="entry name" value="Cys-tRNA/MSH_ligase"/>
</dbReference>
<dbReference type="OrthoDB" id="5287792at2"/>
<dbReference type="InterPro" id="IPR032678">
    <property type="entry name" value="tRNA-synt_1_cat_dom"/>
</dbReference>
<dbReference type="SUPFAM" id="SSF47323">
    <property type="entry name" value="Anticodon-binding domain of a subclass of class I aminoacyl-tRNA synthetases"/>
    <property type="match status" value="1"/>
</dbReference>
<reference evidence="14 15" key="1">
    <citation type="submission" date="2016-03" db="EMBL/GenBank/DDBJ databases">
        <authorList>
            <person name="Ploux O."/>
        </authorList>
    </citation>
    <scope>NUCLEOTIDE SEQUENCE [LARGE SCALE GENOMIC DNA]</scope>
    <source>
        <strain evidence="14 15">EC13</strain>
    </source>
</reference>
<feature type="short sequence motif" description="'HIGH' region" evidence="12">
    <location>
        <begin position="31"/>
        <end position="41"/>
    </location>
</feature>
<dbReference type="EMBL" id="LUKD01000007">
    <property type="protein sequence ID" value="KYG63546.1"/>
    <property type="molecule type" value="Genomic_DNA"/>
</dbReference>
<dbReference type="EC" id="6.1.1.16" evidence="12"/>
<dbReference type="Gene3D" id="3.40.50.620">
    <property type="entry name" value="HUPs"/>
    <property type="match status" value="1"/>
</dbReference>
<dbReference type="Gene3D" id="1.20.120.1910">
    <property type="entry name" value="Cysteine-tRNA ligase, C-terminal anti-codon recognition domain"/>
    <property type="match status" value="1"/>
</dbReference>
<keyword evidence="9 12" id="KW-0067">ATP-binding</keyword>
<dbReference type="InterPro" id="IPR015803">
    <property type="entry name" value="Cys-tRNA-ligase"/>
</dbReference>
<dbReference type="NCBIfam" id="TIGR00435">
    <property type="entry name" value="cysS"/>
    <property type="match status" value="1"/>
</dbReference>
<feature type="binding site" evidence="12">
    <location>
        <position position="269"/>
    </location>
    <ligand>
        <name>ATP</name>
        <dbReference type="ChEBI" id="CHEBI:30616"/>
    </ligand>
</feature>
<evidence type="ECO:0000256" key="2">
    <source>
        <dbReference type="ARBA" id="ARBA00005594"/>
    </source>
</evidence>
<keyword evidence="10 12" id="KW-0648">Protein biosynthesis</keyword>
<comment type="caution">
    <text evidence="14">The sequence shown here is derived from an EMBL/GenBank/DDBJ whole genome shotgun (WGS) entry which is preliminary data.</text>
</comment>
<dbReference type="PANTHER" id="PTHR10890:SF3">
    <property type="entry name" value="CYSTEINE--TRNA LIGASE, CYTOPLASMIC"/>
    <property type="match status" value="1"/>
</dbReference>
<dbReference type="FunFam" id="3.40.50.620:FF:000009">
    <property type="entry name" value="Cysteine--tRNA ligase"/>
    <property type="match status" value="1"/>
</dbReference>
<comment type="subcellular location">
    <subcellularLocation>
        <location evidence="1 12">Cytoplasm</location>
    </subcellularLocation>
</comment>
<evidence type="ECO:0000256" key="6">
    <source>
        <dbReference type="ARBA" id="ARBA00022723"/>
    </source>
</evidence>
<evidence type="ECO:0000259" key="13">
    <source>
        <dbReference type="SMART" id="SM00840"/>
    </source>
</evidence>
<feature type="binding site" evidence="12">
    <location>
        <position position="234"/>
    </location>
    <ligand>
        <name>Zn(2+)</name>
        <dbReference type="ChEBI" id="CHEBI:29105"/>
    </ligand>
</feature>
<feature type="binding site" evidence="12">
    <location>
        <position position="209"/>
    </location>
    <ligand>
        <name>Zn(2+)</name>
        <dbReference type="ChEBI" id="CHEBI:29105"/>
    </ligand>
</feature>
<evidence type="ECO:0000256" key="12">
    <source>
        <dbReference type="HAMAP-Rule" id="MF_00041"/>
    </source>
</evidence>
<feature type="binding site" evidence="12">
    <location>
        <position position="238"/>
    </location>
    <ligand>
        <name>Zn(2+)</name>
        <dbReference type="ChEBI" id="CHEBI:29105"/>
    </ligand>
</feature>
<organism evidence="14 15">
    <name type="scientific">Bdellovibrio bacteriovorus</name>
    <dbReference type="NCBI Taxonomy" id="959"/>
    <lineage>
        <taxon>Bacteria</taxon>
        <taxon>Pseudomonadati</taxon>
        <taxon>Bdellovibrionota</taxon>
        <taxon>Bdellovibrionia</taxon>
        <taxon>Bdellovibrionales</taxon>
        <taxon>Pseudobdellovibrionaceae</taxon>
        <taxon>Bdellovibrio</taxon>
    </lineage>
</organism>
<sequence>MSLKIYNSQSKQLEEFVPLTPGQVKMYVCGPTVYNFLHVGNFRGVVFFNLVRNWLESSGYKVDYALNFTDVDDKIINRAHELGMDPHALSEKYIVEYKKDFASLGLRPHDHNPKVTEHMDGIVDMVKTLVEKNIAYETQGDVMYSIASFEGYGKLSGRNPEELQAGARVDIDEKKRNPMDFALWKAAKPGEVSWPSPWGPGRPGWHIECSAMIQKIFGDQIDIHGGGMDLIFPHHENEIAQSEGCTGKHFVKYWMHNNMLNFGGQKMSKSLGNVVTMREFLETNNAEIYKWMVLSVHYRTMSDFSDAAVERAVSGLARIYSALSLADDYVAEGVAPDAGFEKITQEAWKKVEAALNDDFGTPEAFASLFEVVRQFNSQVRRGMKSNPAVQGKAVAFKNFVAKLGRLLSLFQEPAGPFLIKLDDMLLAKMNVKRADVDALVAERTQVREAKDFAKSDELRAKLTGMGISVSDTPTGSFWEVTK</sequence>
<dbReference type="GO" id="GO:0006423">
    <property type="term" value="P:cysteinyl-tRNA aminoacylation"/>
    <property type="evidence" value="ECO:0007669"/>
    <property type="project" value="UniProtKB-UniRule"/>
</dbReference>
<dbReference type="HAMAP" id="MF_00041">
    <property type="entry name" value="Cys_tRNA_synth"/>
    <property type="match status" value="1"/>
</dbReference>
<dbReference type="PRINTS" id="PR00983">
    <property type="entry name" value="TRNASYNTHCYS"/>
</dbReference>
<evidence type="ECO:0000256" key="4">
    <source>
        <dbReference type="ARBA" id="ARBA00022490"/>
    </source>
</evidence>